<evidence type="ECO:0000256" key="1">
    <source>
        <dbReference type="SAM" id="SignalP"/>
    </source>
</evidence>
<organism evidence="3 4">
    <name type="scientific">Pyramidobacter porci</name>
    <dbReference type="NCBI Taxonomy" id="2605789"/>
    <lineage>
        <taxon>Bacteria</taxon>
        <taxon>Thermotogati</taxon>
        <taxon>Synergistota</taxon>
        <taxon>Synergistia</taxon>
        <taxon>Synergistales</taxon>
        <taxon>Dethiosulfovibrionaceae</taxon>
        <taxon>Pyramidobacter</taxon>
    </lineage>
</organism>
<name>A0A6L5YBI6_9BACT</name>
<keyword evidence="1" id="KW-0732">Signal</keyword>
<evidence type="ECO:0000259" key="2">
    <source>
        <dbReference type="Pfam" id="PF12682"/>
    </source>
</evidence>
<dbReference type="PANTHER" id="PTHR39201">
    <property type="entry name" value="EXPORTED PROTEIN-RELATED"/>
    <property type="match status" value="1"/>
</dbReference>
<feature type="domain" description="Flavodoxin-like" evidence="2">
    <location>
        <begin position="55"/>
        <end position="172"/>
    </location>
</feature>
<feature type="chain" id="PRO_5026891255" evidence="1">
    <location>
        <begin position="22"/>
        <end position="203"/>
    </location>
</feature>
<dbReference type="Pfam" id="PF12682">
    <property type="entry name" value="Flavodoxin_4"/>
    <property type="match status" value="1"/>
</dbReference>
<dbReference type="InterPro" id="IPR029039">
    <property type="entry name" value="Flavoprotein-like_sf"/>
</dbReference>
<proteinExistence type="predicted"/>
<protein>
    <submittedName>
        <fullName evidence="3">Flavodoxin</fullName>
    </submittedName>
</protein>
<dbReference type="GO" id="GO:0010181">
    <property type="term" value="F:FMN binding"/>
    <property type="evidence" value="ECO:0007669"/>
    <property type="project" value="InterPro"/>
</dbReference>
<dbReference type="SUPFAM" id="SSF52218">
    <property type="entry name" value="Flavoproteins"/>
    <property type="match status" value="1"/>
</dbReference>
<dbReference type="AlphaFoldDB" id="A0A6L5YBI6"/>
<gene>
    <name evidence="3" type="ORF">FYJ74_05915</name>
</gene>
<evidence type="ECO:0000313" key="3">
    <source>
        <dbReference type="EMBL" id="MST55569.1"/>
    </source>
</evidence>
<dbReference type="EMBL" id="VUNH01000005">
    <property type="protein sequence ID" value="MST55569.1"/>
    <property type="molecule type" value="Genomic_DNA"/>
</dbReference>
<sequence>MKKLLMPVCCAALLAAATAEAKTLVAYFSVPETTAAPVNREEENGVVTVGGQVLGNTQYVAQLIARERRGDLFRIEPRIPYTTDHAELVAQARAEQRRRVRPDLKRRVDDLSRYDTVFIGYPIWWSDLPMIVYSFLEQHDLKGKTVIPFVTHGGSHLAGTPATIAKLLPGSRVVADALCLDRDDVEQTATAEVAGWLKALDLK</sequence>
<accession>A0A6L5YBI6</accession>
<comment type="caution">
    <text evidence="3">The sequence shown here is derived from an EMBL/GenBank/DDBJ whole genome shotgun (WGS) entry which is preliminary data.</text>
</comment>
<feature type="signal peptide" evidence="1">
    <location>
        <begin position="1"/>
        <end position="21"/>
    </location>
</feature>
<reference evidence="3 4" key="1">
    <citation type="submission" date="2019-08" db="EMBL/GenBank/DDBJ databases">
        <title>In-depth cultivation of the pig gut microbiome towards novel bacterial diversity and tailored functional studies.</title>
        <authorList>
            <person name="Wylensek D."/>
            <person name="Hitch T.C.A."/>
            <person name="Clavel T."/>
        </authorList>
    </citation>
    <scope>NUCLEOTIDE SEQUENCE [LARGE SCALE GENOMIC DNA]</scope>
    <source>
        <strain evidence="3 4">SM-530-WT-4B</strain>
    </source>
</reference>
<keyword evidence="4" id="KW-1185">Reference proteome</keyword>
<dbReference type="Gene3D" id="3.40.50.360">
    <property type="match status" value="1"/>
</dbReference>
<evidence type="ECO:0000313" key="4">
    <source>
        <dbReference type="Proteomes" id="UP000473699"/>
    </source>
</evidence>
<dbReference type="InterPro" id="IPR008254">
    <property type="entry name" value="Flavodoxin/NO_synth"/>
</dbReference>
<dbReference type="PANTHER" id="PTHR39201:SF1">
    <property type="entry name" value="FLAVODOXIN-LIKE DOMAIN-CONTAINING PROTEIN"/>
    <property type="match status" value="1"/>
</dbReference>
<dbReference type="NCBIfam" id="NF005389">
    <property type="entry name" value="PRK06934.1"/>
    <property type="match status" value="1"/>
</dbReference>
<dbReference type="Proteomes" id="UP000473699">
    <property type="component" value="Unassembled WGS sequence"/>
</dbReference>